<dbReference type="CDD" id="cd16030">
    <property type="entry name" value="iduronate-2-sulfatase"/>
    <property type="match status" value="1"/>
</dbReference>
<sequence length="521" mass="57590">MGNHLDACRLTKLSFLENSFTETTGHTMPAHLSLFRPAAFLAFLVLGSLATNTTVVHAAPPNVLFLICDDLNCDIGCYGHPQVKTPNIDRLAARGVRFESAHCQYPLCGPSRASFMTGLYPDQTRIKKNAIYVREHLPNVKTLSEAFRDAGYFATRIGKIYHYNVPKHIGTSGHDDPYSWNDTFNPRGRDVDDEDQIFSLVPGTFGGTLSWLAAEGTDAEQTDGIAAAEAARRLNKHASDKHPFFLAVGLYRPHTPYVAPKDYFAQYPLDQIKIPSVPDGYDETIPKPALQSIRRKRDQVNLKPELAAQAIQAYYASITFADAQLGLILDALDESGLADNTIVLFTSDHGYHMGEHGHYQKTTLFENATHVPLIISAPGIPGGTVAKTMAEMVDFYPTLTQLAGVDAPNDLSGRSLVPALQNPETMVRDSALSHFSQSAPGYSIRTAKYRYTFWGDDGSAGEELYELSTDSDEMHNLAGETKWDSVRSELKQLLRQRIIDAQKIPRGVNVFDVQRTKLSPQ</sequence>
<comment type="caution">
    <text evidence="8">The sequence shown here is derived from an EMBL/GenBank/DDBJ whole genome shotgun (WGS) entry which is preliminary data.</text>
</comment>
<evidence type="ECO:0000256" key="2">
    <source>
        <dbReference type="ARBA" id="ARBA00008779"/>
    </source>
</evidence>
<dbReference type="Gene3D" id="3.40.720.10">
    <property type="entry name" value="Alkaline Phosphatase, subunit A"/>
    <property type="match status" value="1"/>
</dbReference>
<dbReference type="PROSITE" id="PS00523">
    <property type="entry name" value="SULFATASE_1"/>
    <property type="match status" value="1"/>
</dbReference>
<protein>
    <submittedName>
        <fullName evidence="8">Choline-sulfatase</fullName>
        <ecNumber evidence="8">3.1.6.6</ecNumber>
    </submittedName>
</protein>
<comment type="cofactor">
    <cofactor evidence="1">
        <name>Ca(2+)</name>
        <dbReference type="ChEBI" id="CHEBI:29108"/>
    </cofactor>
</comment>
<evidence type="ECO:0000256" key="3">
    <source>
        <dbReference type="ARBA" id="ARBA00022723"/>
    </source>
</evidence>
<dbReference type="AlphaFoldDB" id="A0A5C5ZQZ9"/>
<evidence type="ECO:0000313" key="8">
    <source>
        <dbReference type="EMBL" id="TWT89478.1"/>
    </source>
</evidence>
<gene>
    <name evidence="8" type="primary">betC_21</name>
    <name evidence="8" type="ORF">Pla52n_67660</name>
</gene>
<dbReference type="PANTHER" id="PTHR45953:SF1">
    <property type="entry name" value="IDURONATE 2-SULFATASE"/>
    <property type="match status" value="1"/>
</dbReference>
<dbReference type="GO" id="GO:0004423">
    <property type="term" value="F:iduronate-2-sulfatase activity"/>
    <property type="evidence" value="ECO:0007669"/>
    <property type="project" value="InterPro"/>
</dbReference>
<evidence type="ECO:0000313" key="9">
    <source>
        <dbReference type="Proteomes" id="UP000320176"/>
    </source>
</evidence>
<proteinExistence type="inferred from homology"/>
<dbReference type="InterPro" id="IPR035874">
    <property type="entry name" value="IDS"/>
</dbReference>
<dbReference type="EC" id="3.1.6.6" evidence="8"/>
<evidence type="ECO:0000259" key="7">
    <source>
        <dbReference type="Pfam" id="PF00884"/>
    </source>
</evidence>
<keyword evidence="9" id="KW-1185">Reference proteome</keyword>
<reference evidence="8 9" key="1">
    <citation type="submission" date="2019-02" db="EMBL/GenBank/DDBJ databases">
        <title>Deep-cultivation of Planctomycetes and their phenomic and genomic characterization uncovers novel biology.</title>
        <authorList>
            <person name="Wiegand S."/>
            <person name="Jogler M."/>
            <person name="Boedeker C."/>
            <person name="Pinto D."/>
            <person name="Vollmers J."/>
            <person name="Rivas-Marin E."/>
            <person name="Kohn T."/>
            <person name="Peeters S.H."/>
            <person name="Heuer A."/>
            <person name="Rast P."/>
            <person name="Oberbeckmann S."/>
            <person name="Bunk B."/>
            <person name="Jeske O."/>
            <person name="Meyerdierks A."/>
            <person name="Storesund J.E."/>
            <person name="Kallscheuer N."/>
            <person name="Luecker S."/>
            <person name="Lage O.M."/>
            <person name="Pohl T."/>
            <person name="Merkel B.J."/>
            <person name="Hornburger P."/>
            <person name="Mueller R.-W."/>
            <person name="Bruemmer F."/>
            <person name="Labrenz M."/>
            <person name="Spormann A.M."/>
            <person name="Op Den Camp H."/>
            <person name="Overmann J."/>
            <person name="Amann R."/>
            <person name="Jetten M.S.M."/>
            <person name="Mascher T."/>
            <person name="Medema M.H."/>
            <person name="Devos D.P."/>
            <person name="Kaster A.-K."/>
            <person name="Ovreas L."/>
            <person name="Rohde M."/>
            <person name="Galperin M.Y."/>
            <person name="Jogler C."/>
        </authorList>
    </citation>
    <scope>NUCLEOTIDE SEQUENCE [LARGE SCALE GENOMIC DNA]</scope>
    <source>
        <strain evidence="8 9">Pla52n</strain>
    </source>
</reference>
<keyword evidence="3" id="KW-0479">Metal-binding</keyword>
<evidence type="ECO:0000256" key="5">
    <source>
        <dbReference type="ARBA" id="ARBA00022801"/>
    </source>
</evidence>
<organism evidence="8 9">
    <name type="scientific">Stieleria varia</name>
    <dbReference type="NCBI Taxonomy" id="2528005"/>
    <lineage>
        <taxon>Bacteria</taxon>
        <taxon>Pseudomonadati</taxon>
        <taxon>Planctomycetota</taxon>
        <taxon>Planctomycetia</taxon>
        <taxon>Pirellulales</taxon>
        <taxon>Pirellulaceae</taxon>
        <taxon>Stieleria</taxon>
    </lineage>
</organism>
<dbReference type="Proteomes" id="UP000320176">
    <property type="component" value="Unassembled WGS sequence"/>
</dbReference>
<dbReference type="GO" id="GO:0005737">
    <property type="term" value="C:cytoplasm"/>
    <property type="evidence" value="ECO:0007669"/>
    <property type="project" value="TreeGrafter"/>
</dbReference>
<dbReference type="InterPro" id="IPR017850">
    <property type="entry name" value="Alkaline_phosphatase_core_sf"/>
</dbReference>
<dbReference type="SUPFAM" id="SSF53649">
    <property type="entry name" value="Alkaline phosphatase-like"/>
    <property type="match status" value="1"/>
</dbReference>
<dbReference type="EMBL" id="SJPN01000021">
    <property type="protein sequence ID" value="TWT89478.1"/>
    <property type="molecule type" value="Genomic_DNA"/>
</dbReference>
<keyword evidence="5 8" id="KW-0378">Hydrolase</keyword>
<dbReference type="PANTHER" id="PTHR45953">
    <property type="entry name" value="IDURONATE 2-SULFATASE"/>
    <property type="match status" value="1"/>
</dbReference>
<accession>A0A5C5ZQZ9</accession>
<evidence type="ECO:0000256" key="1">
    <source>
        <dbReference type="ARBA" id="ARBA00001913"/>
    </source>
</evidence>
<evidence type="ECO:0000256" key="4">
    <source>
        <dbReference type="ARBA" id="ARBA00022729"/>
    </source>
</evidence>
<keyword evidence="6" id="KW-0106">Calcium</keyword>
<keyword evidence="4" id="KW-0732">Signal</keyword>
<dbReference type="GO" id="GO:0047753">
    <property type="term" value="F:choline-sulfatase activity"/>
    <property type="evidence" value="ECO:0007669"/>
    <property type="project" value="UniProtKB-EC"/>
</dbReference>
<feature type="domain" description="Sulfatase N-terminal" evidence="7">
    <location>
        <begin position="61"/>
        <end position="405"/>
    </location>
</feature>
<comment type="similarity">
    <text evidence="2">Belongs to the sulfatase family.</text>
</comment>
<dbReference type="InterPro" id="IPR000917">
    <property type="entry name" value="Sulfatase_N"/>
</dbReference>
<evidence type="ECO:0000256" key="6">
    <source>
        <dbReference type="ARBA" id="ARBA00022837"/>
    </source>
</evidence>
<dbReference type="InterPro" id="IPR024607">
    <property type="entry name" value="Sulfatase_CS"/>
</dbReference>
<dbReference type="Pfam" id="PF00884">
    <property type="entry name" value="Sulfatase"/>
    <property type="match status" value="1"/>
</dbReference>
<name>A0A5C5ZQZ9_9BACT</name>
<dbReference type="GO" id="GO:0046872">
    <property type="term" value="F:metal ion binding"/>
    <property type="evidence" value="ECO:0007669"/>
    <property type="project" value="UniProtKB-KW"/>
</dbReference>